<evidence type="ECO:0000256" key="4">
    <source>
        <dbReference type="ARBA" id="ARBA00012483"/>
    </source>
</evidence>
<reference evidence="16 17" key="1">
    <citation type="journal article" date="2020" name="Nature">
        <title>Six reference-quality genomes reveal evolution of bat adaptations.</title>
        <authorList>
            <person name="Jebb D."/>
            <person name="Huang Z."/>
            <person name="Pippel M."/>
            <person name="Hughes G.M."/>
            <person name="Lavrichenko K."/>
            <person name="Devanna P."/>
            <person name="Winkler S."/>
            <person name="Jermiin L.S."/>
            <person name="Skirmuntt E.C."/>
            <person name="Katzourakis A."/>
            <person name="Burkitt-Gray L."/>
            <person name="Ray D.A."/>
            <person name="Sullivan K.A.M."/>
            <person name="Roscito J.G."/>
            <person name="Kirilenko B.M."/>
            <person name="Davalos L.M."/>
            <person name="Corthals A.P."/>
            <person name="Power M.L."/>
            <person name="Jones G."/>
            <person name="Ransome R.D."/>
            <person name="Dechmann D.K.N."/>
            <person name="Locatelli A.G."/>
            <person name="Puechmaille S.J."/>
            <person name="Fedrigo O."/>
            <person name="Jarvis E.D."/>
            <person name="Hiller M."/>
            <person name="Vernes S.C."/>
            <person name="Myers E.W."/>
            <person name="Teeling E.C."/>
        </authorList>
    </citation>
    <scope>NUCLEOTIDE SEQUENCE [LARGE SCALE GENOMIC DNA]</scope>
    <source>
        <strain evidence="16">MPipKuh1</strain>
        <tissue evidence="16">Flight muscle</tissue>
    </source>
</reference>
<keyword evidence="5" id="KW-0963">Cytoplasm</keyword>
<evidence type="ECO:0000259" key="14">
    <source>
        <dbReference type="PROSITE" id="PS50135"/>
    </source>
</evidence>
<feature type="repeat" description="ANK" evidence="12">
    <location>
        <begin position="602"/>
        <end position="634"/>
    </location>
</feature>
<dbReference type="PANTHER" id="PTHR24202">
    <property type="entry name" value="E3 UBIQUITIN-PROTEIN LIGASE MIB2"/>
    <property type="match status" value="1"/>
</dbReference>
<dbReference type="Pfam" id="PF12796">
    <property type="entry name" value="Ank_2"/>
    <property type="match status" value="2"/>
</dbReference>
<keyword evidence="9 13" id="KW-0863">Zinc-finger</keyword>
<feature type="domain" description="MIB/HERC2" evidence="15">
    <location>
        <begin position="149"/>
        <end position="225"/>
    </location>
</feature>
<dbReference type="PRINTS" id="PR01415">
    <property type="entry name" value="ANKYRIN"/>
</dbReference>
<gene>
    <name evidence="16" type="ORF">mPipKuh1_011528</name>
</gene>
<dbReference type="InterPro" id="IPR040847">
    <property type="entry name" value="SH3_15"/>
</dbReference>
<comment type="pathway">
    <text evidence="3">Protein modification; protein ubiquitination.</text>
</comment>
<proteinExistence type="predicted"/>
<dbReference type="GO" id="GO:0061630">
    <property type="term" value="F:ubiquitin protein ligase activity"/>
    <property type="evidence" value="ECO:0007669"/>
    <property type="project" value="UniProtKB-EC"/>
</dbReference>
<evidence type="ECO:0000256" key="3">
    <source>
        <dbReference type="ARBA" id="ARBA00004906"/>
    </source>
</evidence>
<evidence type="ECO:0000256" key="8">
    <source>
        <dbReference type="ARBA" id="ARBA00022737"/>
    </source>
</evidence>
<evidence type="ECO:0000256" key="5">
    <source>
        <dbReference type="ARBA" id="ARBA00022490"/>
    </source>
</evidence>
<dbReference type="Gene3D" id="2.30.30.40">
    <property type="entry name" value="SH3 Domains"/>
    <property type="match status" value="2"/>
</dbReference>
<dbReference type="Proteomes" id="UP000558488">
    <property type="component" value="Unassembled WGS sequence"/>
</dbReference>
<evidence type="ECO:0000256" key="6">
    <source>
        <dbReference type="ARBA" id="ARBA00022679"/>
    </source>
</evidence>
<dbReference type="PROSITE" id="PS01357">
    <property type="entry name" value="ZF_ZZ_1"/>
    <property type="match status" value="1"/>
</dbReference>
<evidence type="ECO:0000256" key="9">
    <source>
        <dbReference type="ARBA" id="ARBA00022771"/>
    </source>
</evidence>
<feature type="repeat" description="ANK" evidence="12">
    <location>
        <begin position="568"/>
        <end position="592"/>
    </location>
</feature>
<evidence type="ECO:0000313" key="17">
    <source>
        <dbReference type="Proteomes" id="UP000558488"/>
    </source>
</evidence>
<dbReference type="SMART" id="SM00248">
    <property type="entry name" value="ANK"/>
    <property type="match status" value="8"/>
</dbReference>
<dbReference type="SMART" id="SM00291">
    <property type="entry name" value="ZnF_ZZ"/>
    <property type="match status" value="1"/>
</dbReference>
<dbReference type="InterPro" id="IPR000433">
    <property type="entry name" value="Znf_ZZ"/>
</dbReference>
<dbReference type="PROSITE" id="PS50135">
    <property type="entry name" value="ZF_ZZ_2"/>
    <property type="match status" value="1"/>
</dbReference>
<dbReference type="GO" id="GO:0008270">
    <property type="term" value="F:zinc ion binding"/>
    <property type="evidence" value="ECO:0007669"/>
    <property type="project" value="UniProtKB-KW"/>
</dbReference>
<dbReference type="InterPro" id="IPR036770">
    <property type="entry name" value="Ankyrin_rpt-contain_sf"/>
</dbReference>
<dbReference type="EMBL" id="JACAGB010000034">
    <property type="protein sequence ID" value="KAF6294340.1"/>
    <property type="molecule type" value="Genomic_DNA"/>
</dbReference>
<dbReference type="PROSITE" id="PS50088">
    <property type="entry name" value="ANK_REPEAT"/>
    <property type="match status" value="5"/>
</dbReference>
<dbReference type="Gene3D" id="3.30.60.90">
    <property type="match status" value="1"/>
</dbReference>
<comment type="caution">
    <text evidence="16">The sequence shown here is derived from an EMBL/GenBank/DDBJ whole genome shotgun (WGS) entry which is preliminary data.</text>
</comment>
<dbReference type="InterPro" id="IPR010606">
    <property type="entry name" value="Mib_Herc2"/>
</dbReference>
<keyword evidence="8" id="KW-0677">Repeat</keyword>
<dbReference type="FunFam" id="1.25.40.20:FF:000158">
    <property type="entry name" value="E3 ubiquitin-protein ligase MIB2 isoform X3"/>
    <property type="match status" value="1"/>
</dbReference>
<dbReference type="SUPFAM" id="SSF48403">
    <property type="entry name" value="Ankyrin repeat"/>
    <property type="match status" value="1"/>
</dbReference>
<keyword evidence="17" id="KW-1185">Reference proteome</keyword>
<keyword evidence="6" id="KW-0808">Transferase</keyword>
<evidence type="ECO:0000256" key="13">
    <source>
        <dbReference type="PROSITE-ProRule" id="PRU00228"/>
    </source>
</evidence>
<evidence type="ECO:0000256" key="10">
    <source>
        <dbReference type="ARBA" id="ARBA00022786"/>
    </source>
</evidence>
<dbReference type="Pfam" id="PF00569">
    <property type="entry name" value="ZZ"/>
    <property type="match status" value="1"/>
</dbReference>
<evidence type="ECO:0000256" key="12">
    <source>
        <dbReference type="PROSITE-ProRule" id="PRU00023"/>
    </source>
</evidence>
<dbReference type="GO" id="GO:0005737">
    <property type="term" value="C:cytoplasm"/>
    <property type="evidence" value="ECO:0007669"/>
    <property type="project" value="UniProtKB-SubCell"/>
</dbReference>
<feature type="repeat" description="ANK" evidence="12">
    <location>
        <begin position="465"/>
        <end position="497"/>
    </location>
</feature>
<dbReference type="UniPathway" id="UPA00143"/>
<dbReference type="PROSITE" id="PS51416">
    <property type="entry name" value="MIB_HERC2"/>
    <property type="match status" value="2"/>
</dbReference>
<keyword evidence="11" id="KW-0862">Zinc</keyword>
<comment type="subcellular location">
    <subcellularLocation>
        <location evidence="2">Cytoplasm</location>
    </subcellularLocation>
</comment>
<evidence type="ECO:0000256" key="11">
    <source>
        <dbReference type="ARBA" id="ARBA00022833"/>
    </source>
</evidence>
<feature type="domain" description="ZZ-type" evidence="14">
    <location>
        <begin position="86"/>
        <end position="138"/>
    </location>
</feature>
<dbReference type="InterPro" id="IPR043145">
    <property type="entry name" value="Znf_ZZ_sf"/>
</dbReference>
<evidence type="ECO:0000256" key="1">
    <source>
        <dbReference type="ARBA" id="ARBA00000900"/>
    </source>
</evidence>
<dbReference type="Gene3D" id="1.25.40.20">
    <property type="entry name" value="Ankyrin repeat-containing domain"/>
    <property type="match status" value="3"/>
</dbReference>
<dbReference type="PANTHER" id="PTHR24202:SF4">
    <property type="entry name" value="E3 UBIQUITIN-PROTEIN LIGASE MIB2-RELATED"/>
    <property type="match status" value="1"/>
</dbReference>
<keyword evidence="10" id="KW-0833">Ubl conjugation pathway</keyword>
<dbReference type="Pfam" id="PF18346">
    <property type="entry name" value="SH3_15"/>
    <property type="match status" value="2"/>
</dbReference>
<organism evidence="16 17">
    <name type="scientific">Pipistrellus kuhlii</name>
    <name type="common">Kuhl's pipistrelle</name>
    <dbReference type="NCBI Taxonomy" id="59472"/>
    <lineage>
        <taxon>Eukaryota</taxon>
        <taxon>Metazoa</taxon>
        <taxon>Chordata</taxon>
        <taxon>Craniata</taxon>
        <taxon>Vertebrata</taxon>
        <taxon>Euteleostomi</taxon>
        <taxon>Mammalia</taxon>
        <taxon>Eutheria</taxon>
        <taxon>Laurasiatheria</taxon>
        <taxon>Chiroptera</taxon>
        <taxon>Yangochiroptera</taxon>
        <taxon>Vespertilionidae</taxon>
        <taxon>Pipistrellus</taxon>
    </lineage>
</organism>
<name>A0A7J7T165_PIPKU</name>
<dbReference type="SUPFAM" id="SSF57850">
    <property type="entry name" value="RING/U-box"/>
    <property type="match status" value="1"/>
</dbReference>
<dbReference type="EC" id="2.3.2.27" evidence="4"/>
<keyword evidence="7" id="KW-0479">Metal-binding</keyword>
<sequence>MDPDPQAGVQVGMRVVRGVDWKWGQQDGGEGGVGTVVELGRHGSPSTPDRTVVVQWDHGTRTNYRAGYQGAHDLLLYDNAQIGVRHPNIICDCCKKHGLRGMRWKCRVCADYDLCTQCYLNNKHDLAHAFERYETAHARPVTLSPRQGLPRIPLRGIFQGAKVVRGPDWEWGSQDGKPAELQRRVSADGQPFQPGDKVTCLLDTDVLREMQEGHGGWNPRMAEFIGQTGTVHRITDRGDVRVQFSHETRWTFHPGALTKHNSFWVGDVVRVMDDLDTVKRLQAGHGEWTDDMAPALGQVGKVVKVFGDGSLRVAVGGQLWTFSPSCLLAYRPEEDANLDVAERARENKSSLSVVLDKLRAQKSDPEHPGRLVVEAALGNVARALDLLRRHPEQVDTKNQGRTALQVAAYLGQVELLRLLLQARAGVDLADEEGNTALHYAALGNQPEAARLLLAAGCQANALNGTRSTALHVAVQRGFLEVVRALCELGCDVNLPDAQANTPLHYAISAGAGASGIVEVLTEVPGIDVTATNSQGFTLLHHAALKGHALAVRRILAWARQLVDAKKEDGFTAVHLAALNNHREVAQILIQEGRCDVNVRNRKLQSPLHLAVRQAHVGLVPLLVDAGCSVNAEDEEGDTALHLALRRHQLQPLVADGPRGAPGTLQLLSRLQASGLPASAELTVGAAIACFLVLEGADVNYTNHRGRSPLDLAVEGRVLKALQGCAQRFRMRAQDEEVHQVPGAHQQEAAASRL</sequence>
<dbReference type="PROSITE" id="PS50297">
    <property type="entry name" value="ANK_REP_REGION"/>
    <property type="match status" value="5"/>
</dbReference>
<dbReference type="InterPro" id="IPR002110">
    <property type="entry name" value="Ankyrin_rpt"/>
</dbReference>
<feature type="domain" description="MIB/HERC2" evidence="15">
    <location>
        <begin position="1"/>
        <end position="80"/>
    </location>
</feature>
<dbReference type="InterPro" id="IPR037252">
    <property type="entry name" value="Mib_Herc2_sf"/>
</dbReference>
<dbReference type="FunFam" id="2.30.30.40:FF:000044">
    <property type="entry name" value="E3 ubiquitin-protein ligase MIB2, putative"/>
    <property type="match status" value="1"/>
</dbReference>
<evidence type="ECO:0000256" key="7">
    <source>
        <dbReference type="ARBA" id="ARBA00022723"/>
    </source>
</evidence>
<evidence type="ECO:0000313" key="16">
    <source>
        <dbReference type="EMBL" id="KAF6294340.1"/>
    </source>
</evidence>
<dbReference type="CDD" id="cd02339">
    <property type="entry name" value="ZZ_Mind_bomb"/>
    <property type="match status" value="1"/>
</dbReference>
<dbReference type="Pfam" id="PF06701">
    <property type="entry name" value="MIB_HERC2"/>
    <property type="match status" value="1"/>
</dbReference>
<dbReference type="InterPro" id="IPR042056">
    <property type="entry name" value="MIB1/2_ZZ"/>
</dbReference>
<dbReference type="SUPFAM" id="SSF159034">
    <property type="entry name" value="Mib/herc2 domain-like"/>
    <property type="match status" value="2"/>
</dbReference>
<dbReference type="Pfam" id="PF00023">
    <property type="entry name" value="Ank"/>
    <property type="match status" value="2"/>
</dbReference>
<accession>A0A7J7T165</accession>
<comment type="catalytic activity">
    <reaction evidence="1">
        <text>S-ubiquitinyl-[E2 ubiquitin-conjugating enzyme]-L-cysteine + [acceptor protein]-L-lysine = [E2 ubiquitin-conjugating enzyme]-L-cysteine + N(6)-ubiquitinyl-[acceptor protein]-L-lysine.</text>
        <dbReference type="EC" id="2.3.2.27"/>
    </reaction>
</comment>
<protein>
    <recommendedName>
        <fullName evidence="4">RING-type E3 ubiquitin transferase</fullName>
        <ecNumber evidence="4">2.3.2.27</ecNumber>
    </recommendedName>
</protein>
<feature type="repeat" description="ANK" evidence="12">
    <location>
        <begin position="399"/>
        <end position="431"/>
    </location>
</feature>
<keyword evidence="12" id="KW-0040">ANK repeat</keyword>
<dbReference type="AlphaFoldDB" id="A0A7J7T165"/>
<dbReference type="FunFam" id="2.30.30.40:FF:000078">
    <property type="entry name" value="Putative e3 ubiquitin-protein ligase mib2"/>
    <property type="match status" value="1"/>
</dbReference>
<dbReference type="FunFam" id="3.30.60.90:FF:000004">
    <property type="entry name" value="Putative E3 ubiquitin-protein ligase MIB2"/>
    <property type="match status" value="1"/>
</dbReference>
<evidence type="ECO:0000259" key="15">
    <source>
        <dbReference type="PROSITE" id="PS51416"/>
    </source>
</evidence>
<evidence type="ECO:0000256" key="2">
    <source>
        <dbReference type="ARBA" id="ARBA00004496"/>
    </source>
</evidence>
<feature type="repeat" description="ANK" evidence="12">
    <location>
        <begin position="432"/>
        <end position="464"/>
    </location>
</feature>
<dbReference type="GO" id="GO:0016567">
    <property type="term" value="P:protein ubiquitination"/>
    <property type="evidence" value="ECO:0007669"/>
    <property type="project" value="UniProtKB-UniPathway"/>
</dbReference>